<dbReference type="KEGG" id="ach:Achl_3115"/>
<name>B8HFA8_PSECP</name>
<dbReference type="STRING" id="452863.Achl_3115"/>
<evidence type="ECO:0000313" key="3">
    <source>
        <dbReference type="Proteomes" id="UP000002505"/>
    </source>
</evidence>
<accession>B8HFA8</accession>
<reference evidence="2" key="1">
    <citation type="submission" date="2009-01" db="EMBL/GenBank/DDBJ databases">
        <title>Complete sequence of chromosome of Arthrobacter chlorophenolicus A6.</title>
        <authorList>
            <consortium name="US DOE Joint Genome Institute"/>
            <person name="Lucas S."/>
            <person name="Copeland A."/>
            <person name="Lapidus A."/>
            <person name="Glavina del Rio T."/>
            <person name="Tice H."/>
            <person name="Bruce D."/>
            <person name="Goodwin L."/>
            <person name="Pitluck S."/>
            <person name="Goltsman E."/>
            <person name="Clum A."/>
            <person name="Larimer F."/>
            <person name="Land M."/>
            <person name="Hauser L."/>
            <person name="Kyrpides N."/>
            <person name="Mikhailova N."/>
            <person name="Jansson J."/>
            <person name="Richardson P."/>
        </authorList>
    </citation>
    <scope>NUCLEOTIDE SEQUENCE [LARGE SCALE GENOMIC DNA]</scope>
    <source>
        <strain evidence="2">A6</strain>
    </source>
</reference>
<evidence type="ECO:0000256" key="1">
    <source>
        <dbReference type="SAM" id="MobiDB-lite"/>
    </source>
</evidence>
<evidence type="ECO:0000313" key="2">
    <source>
        <dbReference type="EMBL" id="ACL41076.1"/>
    </source>
</evidence>
<feature type="region of interest" description="Disordered" evidence="1">
    <location>
        <begin position="1"/>
        <end position="22"/>
    </location>
</feature>
<dbReference type="HOGENOM" id="CLU_3211763_0_0_11"/>
<protein>
    <submittedName>
        <fullName evidence="2">Uncharacterized protein</fullName>
    </submittedName>
</protein>
<keyword evidence="3" id="KW-1185">Reference proteome</keyword>
<dbReference type="Proteomes" id="UP000002505">
    <property type="component" value="Chromosome"/>
</dbReference>
<sequence length="44" mass="4991">MPERPSIGKPNPALPALPNRPEMKRINLVCVTNRNPEEVEKEKP</sequence>
<feature type="compositionally biased region" description="Low complexity" evidence="1">
    <location>
        <begin position="10"/>
        <end position="19"/>
    </location>
</feature>
<dbReference type="EMBL" id="CP001341">
    <property type="protein sequence ID" value="ACL41076.1"/>
    <property type="molecule type" value="Genomic_DNA"/>
</dbReference>
<dbReference type="AlphaFoldDB" id="B8HFA8"/>
<organism evidence="2 3">
    <name type="scientific">Pseudarthrobacter chlorophenolicus (strain ATCC 700700 / DSM 12829 / CIP 107037 / JCM 12360 / KCTC 9906 / NCIMB 13794 / A6)</name>
    <name type="common">Arthrobacter chlorophenolicus</name>
    <dbReference type="NCBI Taxonomy" id="452863"/>
    <lineage>
        <taxon>Bacteria</taxon>
        <taxon>Bacillati</taxon>
        <taxon>Actinomycetota</taxon>
        <taxon>Actinomycetes</taxon>
        <taxon>Micrococcales</taxon>
        <taxon>Micrococcaceae</taxon>
        <taxon>Pseudarthrobacter</taxon>
    </lineage>
</organism>
<gene>
    <name evidence="2" type="ordered locus">Achl_3115</name>
</gene>
<proteinExistence type="predicted"/>